<reference evidence="3 4" key="1">
    <citation type="submission" date="2017-04" db="EMBL/GenBank/DDBJ databases">
        <title>The new phylogeny of genus Mycobacterium.</title>
        <authorList>
            <person name="Tortoli E."/>
            <person name="Trovato A."/>
            <person name="Cirillo D.M."/>
        </authorList>
    </citation>
    <scope>NUCLEOTIDE SEQUENCE [LARGE SCALE GENOMIC DNA]</scope>
    <source>
        <strain evidence="3 4">TBL 1200985</strain>
    </source>
</reference>
<dbReference type="PANTHER" id="PTHR46766">
    <property type="entry name" value="GLUTAMINE-RICH PROTEIN 2"/>
    <property type="match status" value="1"/>
</dbReference>
<gene>
    <name evidence="3" type="ORF">B8W66_16700</name>
</gene>
<dbReference type="GO" id="GO:0052572">
    <property type="term" value="P:response to host immune response"/>
    <property type="evidence" value="ECO:0007669"/>
    <property type="project" value="TreeGrafter"/>
</dbReference>
<dbReference type="Gene3D" id="1.20.1260.20">
    <property type="entry name" value="PPE superfamily"/>
    <property type="match status" value="1"/>
</dbReference>
<comment type="caution">
    <text evidence="3">The sequence shown here is derived from an EMBL/GenBank/DDBJ whole genome shotgun (WGS) entry which is preliminary data.</text>
</comment>
<organism evidence="3 4">
    <name type="scientific">Mycobacterium decipiens</name>
    <dbReference type="NCBI Taxonomy" id="1430326"/>
    <lineage>
        <taxon>Bacteria</taxon>
        <taxon>Bacillati</taxon>
        <taxon>Actinomycetota</taxon>
        <taxon>Actinomycetes</taxon>
        <taxon>Mycobacteriales</taxon>
        <taxon>Mycobacteriaceae</taxon>
        <taxon>Mycobacterium</taxon>
    </lineage>
</organism>
<dbReference type="InterPro" id="IPR038332">
    <property type="entry name" value="PPE_sf"/>
</dbReference>
<proteinExistence type="inferred from homology"/>
<keyword evidence="4" id="KW-1185">Reference proteome</keyword>
<evidence type="ECO:0000313" key="3">
    <source>
        <dbReference type="EMBL" id="OSC39517.1"/>
    </source>
</evidence>
<dbReference type="PANTHER" id="PTHR46766:SF1">
    <property type="entry name" value="GLUTAMINE-RICH PROTEIN 2"/>
    <property type="match status" value="1"/>
</dbReference>
<feature type="domain" description="PPE" evidence="2">
    <location>
        <begin position="19"/>
        <end position="172"/>
    </location>
</feature>
<comment type="similarity">
    <text evidence="1">Belongs to the mycobacterial PPE family.</text>
</comment>
<evidence type="ECO:0000256" key="1">
    <source>
        <dbReference type="ARBA" id="ARBA00010652"/>
    </source>
</evidence>
<dbReference type="Pfam" id="PF00823">
    <property type="entry name" value="PPE"/>
    <property type="match status" value="1"/>
</dbReference>
<protein>
    <recommendedName>
        <fullName evidence="2">PPE domain-containing protein</fullName>
    </recommendedName>
</protein>
<evidence type="ECO:0000259" key="2">
    <source>
        <dbReference type="Pfam" id="PF00823"/>
    </source>
</evidence>
<accession>A0A1X2LRZ8</accession>
<name>A0A1X2LRZ8_9MYCO</name>
<dbReference type="EMBL" id="NCXP01000023">
    <property type="protein sequence ID" value="OSC39517.1"/>
    <property type="molecule type" value="Genomic_DNA"/>
</dbReference>
<evidence type="ECO:0000313" key="4">
    <source>
        <dbReference type="Proteomes" id="UP000193247"/>
    </source>
</evidence>
<dbReference type="SUPFAM" id="SSF140459">
    <property type="entry name" value="PE/PPE dimer-like"/>
    <property type="match status" value="1"/>
</dbReference>
<dbReference type="AlphaFoldDB" id="A0A1X2LRZ8"/>
<sequence>MFTVNADMHPERNKELPSYAAIPPEENARRFFAGPGPYSVGRAGMAWRRLADDLYTAACDINRALTTLTGAWQSKAATEMTQAAAPYLAWLNDTAKRASSTAALASCTVDAWQWAARSMVPTETVAANVAWRKQLYQTNHLGQNFHEIACCEAEYQNYWDTNARTMESYRGVVEFDMRWVQPFVEAPKITVDEVSRQWAQG</sequence>
<dbReference type="Proteomes" id="UP000193247">
    <property type="component" value="Unassembled WGS sequence"/>
</dbReference>
<dbReference type="InterPro" id="IPR000030">
    <property type="entry name" value="PPE_dom"/>
</dbReference>